<dbReference type="PANTHER" id="PTHR48460:SF1">
    <property type="entry name" value="RWP-RK DOMAIN-CONTAINING PROTEIN"/>
    <property type="match status" value="1"/>
</dbReference>
<dbReference type="PANTHER" id="PTHR48460">
    <property type="entry name" value="RWP-RK DOMAIN-CONTAINING PROTEIN"/>
    <property type="match status" value="1"/>
</dbReference>
<evidence type="ECO:0000256" key="1">
    <source>
        <dbReference type="SAM" id="MobiDB-lite"/>
    </source>
</evidence>
<comment type="caution">
    <text evidence="2">The sequence shown here is derived from an EMBL/GenBank/DDBJ whole genome shotgun (WGS) entry which is preliminary data.</text>
</comment>
<dbReference type="EMBL" id="JACGCM010001586">
    <property type="protein sequence ID" value="KAF6153141.1"/>
    <property type="molecule type" value="Genomic_DNA"/>
</dbReference>
<evidence type="ECO:0000313" key="3">
    <source>
        <dbReference type="Proteomes" id="UP000541444"/>
    </source>
</evidence>
<gene>
    <name evidence="2" type="ORF">GIB67_034863</name>
</gene>
<proteinExistence type="predicted"/>
<keyword evidence="3" id="KW-1185">Reference proteome</keyword>
<dbReference type="AlphaFoldDB" id="A0A7J7ME45"/>
<organism evidence="2 3">
    <name type="scientific">Kingdonia uniflora</name>
    <dbReference type="NCBI Taxonomy" id="39325"/>
    <lineage>
        <taxon>Eukaryota</taxon>
        <taxon>Viridiplantae</taxon>
        <taxon>Streptophyta</taxon>
        <taxon>Embryophyta</taxon>
        <taxon>Tracheophyta</taxon>
        <taxon>Spermatophyta</taxon>
        <taxon>Magnoliopsida</taxon>
        <taxon>Ranunculales</taxon>
        <taxon>Circaeasteraceae</taxon>
        <taxon>Kingdonia</taxon>
    </lineage>
</organism>
<evidence type="ECO:0000313" key="2">
    <source>
        <dbReference type="EMBL" id="KAF6153141.1"/>
    </source>
</evidence>
<dbReference type="OrthoDB" id="6270329at2759"/>
<sequence length="137" mass="15436">MQQSSYSKSIPGYLDEFRHGFPSGGLSTDMVRWWGDIGEDEMFEEEPTDDQVNEQQCHRDEGKSLEDEKQDTGSEKTEVGVQGVALLSSLRKRAANEGREGLQIGVCSRRKTFKIGEKEKLLLLKVLKTSLPSQLML</sequence>
<feature type="compositionally biased region" description="Acidic residues" evidence="1">
    <location>
        <begin position="40"/>
        <end position="52"/>
    </location>
</feature>
<feature type="compositionally biased region" description="Basic and acidic residues" evidence="1">
    <location>
        <begin position="56"/>
        <end position="78"/>
    </location>
</feature>
<reference evidence="2 3" key="1">
    <citation type="journal article" date="2020" name="IScience">
        <title>Genome Sequencing of the Endangered Kingdonia uniflora (Circaeasteraceae, Ranunculales) Reveals Potential Mechanisms of Evolutionary Specialization.</title>
        <authorList>
            <person name="Sun Y."/>
            <person name="Deng T."/>
            <person name="Zhang A."/>
            <person name="Moore M.J."/>
            <person name="Landis J.B."/>
            <person name="Lin N."/>
            <person name="Zhang H."/>
            <person name="Zhang X."/>
            <person name="Huang J."/>
            <person name="Zhang X."/>
            <person name="Sun H."/>
            <person name="Wang H."/>
        </authorList>
    </citation>
    <scope>NUCLEOTIDE SEQUENCE [LARGE SCALE GENOMIC DNA]</scope>
    <source>
        <strain evidence="2">TB1705</strain>
        <tissue evidence="2">Leaf</tissue>
    </source>
</reference>
<feature type="region of interest" description="Disordered" evidence="1">
    <location>
        <begin position="40"/>
        <end position="78"/>
    </location>
</feature>
<protein>
    <submittedName>
        <fullName evidence="2">Uncharacterized protein</fullName>
    </submittedName>
</protein>
<dbReference type="Proteomes" id="UP000541444">
    <property type="component" value="Unassembled WGS sequence"/>
</dbReference>
<accession>A0A7J7ME45</accession>
<name>A0A7J7ME45_9MAGN</name>